<name>A0ABP6UNI8_9MICO</name>
<proteinExistence type="predicted"/>
<keyword evidence="1" id="KW-0472">Membrane</keyword>
<feature type="transmembrane region" description="Helical" evidence="1">
    <location>
        <begin position="54"/>
        <end position="79"/>
    </location>
</feature>
<keyword evidence="4" id="KW-1185">Reference proteome</keyword>
<dbReference type="SUPFAM" id="SSF52980">
    <property type="entry name" value="Restriction endonuclease-like"/>
    <property type="match status" value="1"/>
</dbReference>
<sequence length="298" mass="32098">MAADISAMRSPRAEMIGRRIASDNARHHLRFADYQVKVEAELGREARSISGADWFAPMAALTCVASALGGLSGLLMGAADADTGLVLGGLILLGFAVMCFMATKRSWGDPSTAARQARFVEIGMSAASREDAWLRAQSRWPGAEGVAREDTVWTFSQVERLAAKVMRQFGARDAAVTRLSGDGGIDVESHYAVAQVKHWAARVPPAEITYFAEVAARAGKLALFFSTSGYSPGAVRVADEGDVALFTLRTGTMRVEAANEMSKIAMQGKQTPLSRMRVFAQMTQDERAALRGVPHTKR</sequence>
<evidence type="ECO:0000259" key="2">
    <source>
        <dbReference type="Pfam" id="PF04471"/>
    </source>
</evidence>
<dbReference type="InterPro" id="IPR011335">
    <property type="entry name" value="Restrct_endonuc-II-like"/>
</dbReference>
<accession>A0ABP6UNI8</accession>
<keyword evidence="1" id="KW-1133">Transmembrane helix</keyword>
<dbReference type="Pfam" id="PF04471">
    <property type="entry name" value="Mrr_cat"/>
    <property type="match status" value="1"/>
</dbReference>
<feature type="transmembrane region" description="Helical" evidence="1">
    <location>
        <begin position="85"/>
        <end position="103"/>
    </location>
</feature>
<evidence type="ECO:0000256" key="1">
    <source>
        <dbReference type="SAM" id="Phobius"/>
    </source>
</evidence>
<feature type="domain" description="Restriction endonuclease type IV Mrr" evidence="2">
    <location>
        <begin position="156"/>
        <end position="247"/>
    </location>
</feature>
<protein>
    <recommendedName>
        <fullName evidence="2">Restriction endonuclease type IV Mrr domain-containing protein</fullName>
    </recommendedName>
</protein>
<organism evidence="3 4">
    <name type="scientific">Georgenia daeguensis</name>
    <dbReference type="NCBI Taxonomy" id="908355"/>
    <lineage>
        <taxon>Bacteria</taxon>
        <taxon>Bacillati</taxon>
        <taxon>Actinomycetota</taxon>
        <taxon>Actinomycetes</taxon>
        <taxon>Micrococcales</taxon>
        <taxon>Bogoriellaceae</taxon>
        <taxon>Georgenia</taxon>
    </lineage>
</organism>
<dbReference type="InterPro" id="IPR007560">
    <property type="entry name" value="Restrct_endonuc_IV_Mrr"/>
</dbReference>
<dbReference type="InterPro" id="IPR011856">
    <property type="entry name" value="tRNA_endonuc-like_dom_sf"/>
</dbReference>
<evidence type="ECO:0000313" key="4">
    <source>
        <dbReference type="Proteomes" id="UP001499841"/>
    </source>
</evidence>
<evidence type="ECO:0000313" key="3">
    <source>
        <dbReference type="EMBL" id="GAA3513425.1"/>
    </source>
</evidence>
<dbReference type="Gene3D" id="3.40.1350.10">
    <property type="match status" value="1"/>
</dbReference>
<comment type="caution">
    <text evidence="3">The sequence shown here is derived from an EMBL/GenBank/DDBJ whole genome shotgun (WGS) entry which is preliminary data.</text>
</comment>
<dbReference type="Proteomes" id="UP001499841">
    <property type="component" value="Unassembled WGS sequence"/>
</dbReference>
<dbReference type="RefSeq" id="WP_345045540.1">
    <property type="nucleotide sequence ID" value="NZ_BAABBA010000044.1"/>
</dbReference>
<gene>
    <name evidence="3" type="ORF">GCM10022262_41580</name>
</gene>
<dbReference type="EMBL" id="BAABBA010000044">
    <property type="protein sequence ID" value="GAA3513425.1"/>
    <property type="molecule type" value="Genomic_DNA"/>
</dbReference>
<keyword evidence="1" id="KW-0812">Transmembrane</keyword>
<reference evidence="4" key="1">
    <citation type="journal article" date="2019" name="Int. J. Syst. Evol. Microbiol.">
        <title>The Global Catalogue of Microorganisms (GCM) 10K type strain sequencing project: providing services to taxonomists for standard genome sequencing and annotation.</title>
        <authorList>
            <consortium name="The Broad Institute Genomics Platform"/>
            <consortium name="The Broad Institute Genome Sequencing Center for Infectious Disease"/>
            <person name="Wu L."/>
            <person name="Ma J."/>
        </authorList>
    </citation>
    <scope>NUCLEOTIDE SEQUENCE [LARGE SCALE GENOMIC DNA]</scope>
    <source>
        <strain evidence="4">JCM 17459</strain>
    </source>
</reference>